<dbReference type="InterPro" id="IPR002634">
    <property type="entry name" value="BolA"/>
</dbReference>
<dbReference type="EMBL" id="JAPWTJ010000095">
    <property type="protein sequence ID" value="KAJ8983066.1"/>
    <property type="molecule type" value="Genomic_DNA"/>
</dbReference>
<proteinExistence type="inferred from homology"/>
<evidence type="ECO:0000256" key="2">
    <source>
        <dbReference type="RuleBase" id="RU003860"/>
    </source>
</evidence>
<dbReference type="InterPro" id="IPR052275">
    <property type="entry name" value="Mt_Fe-S_assembly_factor"/>
</dbReference>
<dbReference type="Pfam" id="PF01722">
    <property type="entry name" value="BolA"/>
    <property type="match status" value="1"/>
</dbReference>
<comment type="similarity">
    <text evidence="1 2">Belongs to the BolA/IbaG family.</text>
</comment>
<reference evidence="3" key="1">
    <citation type="journal article" date="2023" name="Insect Mol. Biol.">
        <title>Genome sequencing provides insights into the evolution of gene families encoding plant cell wall-degrading enzymes in longhorned beetles.</title>
        <authorList>
            <person name="Shin N.R."/>
            <person name="Okamura Y."/>
            <person name="Kirsch R."/>
            <person name="Pauchet Y."/>
        </authorList>
    </citation>
    <scope>NUCLEOTIDE SEQUENCE</scope>
    <source>
        <strain evidence="3">MMC_N1</strain>
    </source>
</reference>
<dbReference type="InterPro" id="IPR036065">
    <property type="entry name" value="BolA-like_sf"/>
</dbReference>
<name>A0ABQ9JYW7_9CUCU</name>
<comment type="caution">
    <text evidence="3">The sequence shown here is derived from an EMBL/GenBank/DDBJ whole genome shotgun (WGS) entry which is preliminary data.</text>
</comment>
<protein>
    <recommendedName>
        <fullName evidence="5">BolA-like protein 3</fullName>
    </recommendedName>
</protein>
<evidence type="ECO:0000256" key="1">
    <source>
        <dbReference type="ARBA" id="ARBA00005578"/>
    </source>
</evidence>
<evidence type="ECO:0000313" key="3">
    <source>
        <dbReference type="EMBL" id="KAJ8983066.1"/>
    </source>
</evidence>
<accession>A0ABQ9JYW7</accession>
<evidence type="ECO:0000313" key="4">
    <source>
        <dbReference type="Proteomes" id="UP001162164"/>
    </source>
</evidence>
<evidence type="ECO:0008006" key="5">
    <source>
        <dbReference type="Google" id="ProtNLM"/>
    </source>
</evidence>
<dbReference type="PANTHER" id="PTHR46188:SF1">
    <property type="entry name" value="BOLA-LIKE PROTEIN 3"/>
    <property type="match status" value="1"/>
</dbReference>
<sequence length="115" mass="13002">MDRLLRNLTTKIHNTVRSPISSSNGSWFLKAYYNQKTGPVTEKEIITVLRKQFPKATLIGVEDTSSGCGAMFNVVVETSEFKGLSIIKQHKLIYHVLKDQIKSIHGIHLETHIPK</sequence>
<dbReference type="Proteomes" id="UP001162164">
    <property type="component" value="Unassembled WGS sequence"/>
</dbReference>
<dbReference type="PIRSF" id="PIRSF003113">
    <property type="entry name" value="BolA"/>
    <property type="match status" value="1"/>
</dbReference>
<organism evidence="3 4">
    <name type="scientific">Molorchus minor</name>
    <dbReference type="NCBI Taxonomy" id="1323400"/>
    <lineage>
        <taxon>Eukaryota</taxon>
        <taxon>Metazoa</taxon>
        <taxon>Ecdysozoa</taxon>
        <taxon>Arthropoda</taxon>
        <taxon>Hexapoda</taxon>
        <taxon>Insecta</taxon>
        <taxon>Pterygota</taxon>
        <taxon>Neoptera</taxon>
        <taxon>Endopterygota</taxon>
        <taxon>Coleoptera</taxon>
        <taxon>Polyphaga</taxon>
        <taxon>Cucujiformia</taxon>
        <taxon>Chrysomeloidea</taxon>
        <taxon>Cerambycidae</taxon>
        <taxon>Lamiinae</taxon>
        <taxon>Monochamini</taxon>
        <taxon>Molorchus</taxon>
    </lineage>
</organism>
<dbReference type="PANTHER" id="PTHR46188">
    <property type="entry name" value="BOLA-LIKE PROTEIN 3"/>
    <property type="match status" value="1"/>
</dbReference>
<keyword evidence="4" id="KW-1185">Reference proteome</keyword>
<dbReference type="SUPFAM" id="SSF82657">
    <property type="entry name" value="BolA-like"/>
    <property type="match status" value="1"/>
</dbReference>
<dbReference type="Gene3D" id="3.30.300.90">
    <property type="entry name" value="BolA-like"/>
    <property type="match status" value="1"/>
</dbReference>
<gene>
    <name evidence="3" type="ORF">NQ317_007108</name>
</gene>